<dbReference type="SUPFAM" id="SSF81383">
    <property type="entry name" value="F-box domain"/>
    <property type="match status" value="1"/>
</dbReference>
<dbReference type="PROSITE" id="PS50181">
    <property type="entry name" value="FBOX"/>
    <property type="match status" value="1"/>
</dbReference>
<dbReference type="InterPro" id="IPR050796">
    <property type="entry name" value="SCF_F-box_component"/>
</dbReference>
<dbReference type="SMART" id="SM00256">
    <property type="entry name" value="FBOX"/>
    <property type="match status" value="1"/>
</dbReference>
<evidence type="ECO:0000259" key="1">
    <source>
        <dbReference type="PROSITE" id="PS50181"/>
    </source>
</evidence>
<gene>
    <name evidence="2" type="ORF">Ddye_003460</name>
</gene>
<keyword evidence="3" id="KW-1185">Reference proteome</keyword>
<organism evidence="2 3">
    <name type="scientific">Dipteronia dyeriana</name>
    <dbReference type="NCBI Taxonomy" id="168575"/>
    <lineage>
        <taxon>Eukaryota</taxon>
        <taxon>Viridiplantae</taxon>
        <taxon>Streptophyta</taxon>
        <taxon>Embryophyta</taxon>
        <taxon>Tracheophyta</taxon>
        <taxon>Spermatophyta</taxon>
        <taxon>Magnoliopsida</taxon>
        <taxon>eudicotyledons</taxon>
        <taxon>Gunneridae</taxon>
        <taxon>Pentapetalae</taxon>
        <taxon>rosids</taxon>
        <taxon>malvids</taxon>
        <taxon>Sapindales</taxon>
        <taxon>Sapindaceae</taxon>
        <taxon>Hippocastanoideae</taxon>
        <taxon>Acereae</taxon>
        <taxon>Dipteronia</taxon>
    </lineage>
</organism>
<dbReference type="Pfam" id="PF00646">
    <property type="entry name" value="F-box"/>
    <property type="match status" value="1"/>
</dbReference>
<dbReference type="InterPro" id="IPR036047">
    <property type="entry name" value="F-box-like_dom_sf"/>
</dbReference>
<dbReference type="CDD" id="cd22157">
    <property type="entry name" value="F-box_AtFBW1-like"/>
    <property type="match status" value="1"/>
</dbReference>
<feature type="domain" description="F-box" evidence="1">
    <location>
        <begin position="2"/>
        <end position="48"/>
    </location>
</feature>
<accession>A0AAE0CVD5</accession>
<dbReference type="EMBL" id="JANJYI010000001">
    <property type="protein sequence ID" value="KAK2664886.1"/>
    <property type="molecule type" value="Genomic_DNA"/>
</dbReference>
<comment type="caution">
    <text evidence="2">The sequence shown here is derived from an EMBL/GenBank/DDBJ whole genome shotgun (WGS) entry which is preliminary data.</text>
</comment>
<sequence>MEVANSSIPVDVLYHNFLRLPAKSLLRFRCVSKFWCNVIDHDLTFANKHVSTRVATASDEPQTFPISLPEITPTAWHSFACDGNLIKRSEYPNYIDQGYVVCQVGYGLLCFRHKYGGGDTLLCNPLRKKF</sequence>
<reference evidence="2" key="1">
    <citation type="journal article" date="2023" name="Plant J.">
        <title>Genome sequences and population genomics provide insights into the demographic history, inbreeding, and mutation load of two 'living fossil' tree species of Dipteronia.</title>
        <authorList>
            <person name="Feng Y."/>
            <person name="Comes H.P."/>
            <person name="Chen J."/>
            <person name="Zhu S."/>
            <person name="Lu R."/>
            <person name="Zhang X."/>
            <person name="Li P."/>
            <person name="Qiu J."/>
            <person name="Olsen K.M."/>
            <person name="Qiu Y."/>
        </authorList>
    </citation>
    <scope>NUCLEOTIDE SEQUENCE</scope>
    <source>
        <strain evidence="2">KIB01</strain>
    </source>
</reference>
<name>A0AAE0CVD5_9ROSI</name>
<dbReference type="InterPro" id="IPR001810">
    <property type="entry name" value="F-box_dom"/>
</dbReference>
<dbReference type="Gene3D" id="1.20.1280.50">
    <property type="match status" value="1"/>
</dbReference>
<dbReference type="AlphaFoldDB" id="A0AAE0CVD5"/>
<evidence type="ECO:0000313" key="3">
    <source>
        <dbReference type="Proteomes" id="UP001280121"/>
    </source>
</evidence>
<dbReference type="Proteomes" id="UP001280121">
    <property type="component" value="Unassembled WGS sequence"/>
</dbReference>
<protein>
    <recommendedName>
        <fullName evidence="1">F-box domain-containing protein</fullName>
    </recommendedName>
</protein>
<evidence type="ECO:0000313" key="2">
    <source>
        <dbReference type="EMBL" id="KAK2664886.1"/>
    </source>
</evidence>
<proteinExistence type="predicted"/>
<dbReference type="PANTHER" id="PTHR31672">
    <property type="entry name" value="BNACNNG10540D PROTEIN"/>
    <property type="match status" value="1"/>
</dbReference>